<organism evidence="1 2">
    <name type="scientific">Limnobaculum allomyrinae</name>
    <dbReference type="NCBI Taxonomy" id="2791986"/>
    <lineage>
        <taxon>Bacteria</taxon>
        <taxon>Pseudomonadati</taxon>
        <taxon>Pseudomonadota</taxon>
        <taxon>Gammaproteobacteria</taxon>
        <taxon>Enterobacterales</taxon>
        <taxon>Budviciaceae</taxon>
        <taxon>Limnobaculum</taxon>
    </lineage>
</organism>
<dbReference type="Proteomes" id="UP001296921">
    <property type="component" value="Unassembled WGS sequence"/>
</dbReference>
<accession>A0ABS1IQ72</accession>
<dbReference type="EMBL" id="JADRCR010000004">
    <property type="protein sequence ID" value="MBK5143913.1"/>
    <property type="molecule type" value="Genomic_DNA"/>
</dbReference>
<protein>
    <submittedName>
        <fullName evidence="1">Uncharacterized protein</fullName>
    </submittedName>
</protein>
<gene>
    <name evidence="1" type="ORF">I2494_09310</name>
</gene>
<comment type="caution">
    <text evidence="1">The sequence shown here is derived from an EMBL/GenBank/DDBJ whole genome shotgun (WGS) entry which is preliminary data.</text>
</comment>
<reference evidence="1 2" key="1">
    <citation type="submission" date="2020-11" db="EMBL/GenBank/DDBJ databases">
        <title>Insectihabitans protaetiae gen. nov. sp. nov. and Insectihabitans allomyrinae sp. nov., isolated from larvae of Protaetia brevitarsis seulensis and Allomyrina dichotoma, respectively.</title>
        <authorList>
            <person name="Lee S.D."/>
            <person name="Byeon Y.-S."/>
            <person name="Kim S.-M."/>
            <person name="Yang H.L."/>
            <person name="Kim I.S."/>
        </authorList>
    </citation>
    <scope>NUCLEOTIDE SEQUENCE [LARGE SCALE GENOMIC DNA]</scope>
    <source>
        <strain evidence="1 2">BWR-B9</strain>
    </source>
</reference>
<evidence type="ECO:0000313" key="2">
    <source>
        <dbReference type="Proteomes" id="UP001296921"/>
    </source>
</evidence>
<proteinExistence type="predicted"/>
<keyword evidence="2" id="KW-1185">Reference proteome</keyword>
<evidence type="ECO:0000313" key="1">
    <source>
        <dbReference type="EMBL" id="MBK5143913.1"/>
    </source>
</evidence>
<sequence>MPEVKRRAIQEMFGSIIGTKLIGYTTAEIKFDHWEPWPDLPIRLQFDTNKQIAVSWSHFDNLWLTDDMSLPFDTSSDPVRWVQNAIAEINPVIGSTLRSVVLRPDYIELNSKNIEIWTRLQLRTDNGYLEIFNALDENGYRYFVK</sequence>
<name>A0ABS1IQ72_9GAMM</name>
<dbReference type="RefSeq" id="WP_218466581.1">
    <property type="nucleotide sequence ID" value="NZ_JADRCR010000004.1"/>
</dbReference>